<name>A0A1V4SWU1_9CLOT</name>
<reference evidence="2 3" key="1">
    <citation type="submission" date="2016-02" db="EMBL/GenBank/DDBJ databases">
        <title>Genome sequence of Clostridium thermobutyricum DSM 4928.</title>
        <authorList>
            <person name="Poehlein A."/>
            <person name="Daniel R."/>
        </authorList>
    </citation>
    <scope>NUCLEOTIDE SEQUENCE [LARGE SCALE GENOMIC DNA]</scope>
    <source>
        <strain evidence="2 3">DSM 4928</strain>
    </source>
</reference>
<accession>A0A1V4SWU1</accession>
<dbReference type="GO" id="GO:0003677">
    <property type="term" value="F:DNA binding"/>
    <property type="evidence" value="ECO:0007669"/>
    <property type="project" value="InterPro"/>
</dbReference>
<sequence>MLYGYIRINEEKGQLLEKINILEKEKCDKILYDSSSTYSNKRPNLRNLLSLIGEGDTVVVESLINFSREIIDCGNIVEEILKKGGSIKVLDLGVIDNKIENKKIIDTFRCMVQFKKDSLIENAAIGKIIAKKNKDFKDGRPKKYTRKQLDHALSLLAVNGGALSYNEVSQITKISKSTLIREVKKNR</sequence>
<dbReference type="AlphaFoldDB" id="A0A1V4SWU1"/>
<proteinExistence type="predicted"/>
<comment type="caution">
    <text evidence="2">The sequence shown here is derived from an EMBL/GenBank/DDBJ whole genome shotgun (WGS) entry which is preliminary data.</text>
</comment>
<dbReference type="EMBL" id="LTAY01000026">
    <property type="protein sequence ID" value="OPX49042.1"/>
    <property type="molecule type" value="Genomic_DNA"/>
</dbReference>
<dbReference type="RefSeq" id="WP_080022097.1">
    <property type="nucleotide sequence ID" value="NZ_LTAY01000026.1"/>
</dbReference>
<dbReference type="SMART" id="SM00857">
    <property type="entry name" value="Resolvase"/>
    <property type="match status" value="1"/>
</dbReference>
<dbReference type="OrthoDB" id="9797501at2"/>
<dbReference type="InterPro" id="IPR006119">
    <property type="entry name" value="Resolv_N"/>
</dbReference>
<feature type="domain" description="Resolvase/invertase-type recombinase catalytic" evidence="1">
    <location>
        <begin position="1"/>
        <end position="134"/>
    </location>
</feature>
<dbReference type="GO" id="GO:0000150">
    <property type="term" value="F:DNA strand exchange activity"/>
    <property type="evidence" value="ECO:0007669"/>
    <property type="project" value="InterPro"/>
</dbReference>
<dbReference type="Gene3D" id="3.40.50.1390">
    <property type="entry name" value="Resolvase, N-terminal catalytic domain"/>
    <property type="match status" value="1"/>
</dbReference>
<dbReference type="SUPFAM" id="SSF53041">
    <property type="entry name" value="Resolvase-like"/>
    <property type="match status" value="1"/>
</dbReference>
<gene>
    <name evidence="2" type="primary">hin</name>
    <name evidence="2" type="ORF">CLTHE_07890</name>
</gene>
<evidence type="ECO:0000259" key="1">
    <source>
        <dbReference type="PROSITE" id="PS51736"/>
    </source>
</evidence>
<dbReference type="Gene3D" id="1.10.10.60">
    <property type="entry name" value="Homeodomain-like"/>
    <property type="match status" value="1"/>
</dbReference>
<organism evidence="2 3">
    <name type="scientific">Clostridium thermobutyricum DSM 4928</name>
    <dbReference type="NCBI Taxonomy" id="1121339"/>
    <lineage>
        <taxon>Bacteria</taxon>
        <taxon>Bacillati</taxon>
        <taxon>Bacillota</taxon>
        <taxon>Clostridia</taxon>
        <taxon>Eubacteriales</taxon>
        <taxon>Clostridiaceae</taxon>
        <taxon>Clostridium</taxon>
    </lineage>
</organism>
<protein>
    <submittedName>
        <fullName evidence="2">DNA-invertase hin</fullName>
    </submittedName>
</protein>
<dbReference type="Pfam" id="PF00239">
    <property type="entry name" value="Resolvase"/>
    <property type="match status" value="1"/>
</dbReference>
<dbReference type="InterPro" id="IPR036162">
    <property type="entry name" value="Resolvase-like_N_sf"/>
</dbReference>
<dbReference type="Proteomes" id="UP000191448">
    <property type="component" value="Unassembled WGS sequence"/>
</dbReference>
<evidence type="ECO:0000313" key="2">
    <source>
        <dbReference type="EMBL" id="OPX49042.1"/>
    </source>
</evidence>
<evidence type="ECO:0000313" key="3">
    <source>
        <dbReference type="Proteomes" id="UP000191448"/>
    </source>
</evidence>
<dbReference type="PROSITE" id="PS51736">
    <property type="entry name" value="RECOMBINASES_3"/>
    <property type="match status" value="1"/>
</dbReference>